<dbReference type="OrthoDB" id="9811244at2"/>
<name>A0A1M6G976_9CLOT</name>
<evidence type="ECO:0000313" key="2">
    <source>
        <dbReference type="Proteomes" id="UP000184310"/>
    </source>
</evidence>
<keyword evidence="2" id="KW-1185">Reference proteome</keyword>
<gene>
    <name evidence="1" type="ORF">SAMN02745163_01220</name>
</gene>
<dbReference type="InterPro" id="IPR003735">
    <property type="entry name" value="Metal_Tscrpt_repr"/>
</dbReference>
<dbReference type="Pfam" id="PF02583">
    <property type="entry name" value="Trns_repr_metal"/>
    <property type="match status" value="1"/>
</dbReference>
<protein>
    <submittedName>
        <fullName evidence="1">DNA-binding transcriptional regulator, FrmR family</fullName>
    </submittedName>
</protein>
<accession>A0A1M6G976</accession>
<evidence type="ECO:0000313" key="1">
    <source>
        <dbReference type="EMBL" id="SHJ06489.1"/>
    </source>
</evidence>
<proteinExistence type="predicted"/>
<dbReference type="Gene3D" id="1.20.58.1000">
    <property type="entry name" value="Metal-sensitive repressor, helix protomer"/>
    <property type="match status" value="1"/>
</dbReference>
<dbReference type="EMBL" id="FQZB01000006">
    <property type="protein sequence ID" value="SHJ06489.1"/>
    <property type="molecule type" value="Genomic_DNA"/>
</dbReference>
<dbReference type="PANTHER" id="PTHR33677:SF3">
    <property type="entry name" value="COPPER-SENSING TRANSCRIPTIONAL REPRESSOR RICR"/>
    <property type="match status" value="1"/>
</dbReference>
<keyword evidence="1" id="KW-0238">DNA-binding</keyword>
<dbReference type="CDD" id="cd10158">
    <property type="entry name" value="CsoR-like_DUF156_1"/>
    <property type="match status" value="1"/>
</dbReference>
<organism evidence="1 2">
    <name type="scientific">Clostridium cavendishii DSM 21758</name>
    <dbReference type="NCBI Taxonomy" id="1121302"/>
    <lineage>
        <taxon>Bacteria</taxon>
        <taxon>Bacillati</taxon>
        <taxon>Bacillota</taxon>
        <taxon>Clostridia</taxon>
        <taxon>Eubacteriales</taxon>
        <taxon>Clostridiaceae</taxon>
        <taxon>Clostridium</taxon>
    </lineage>
</organism>
<reference evidence="1 2" key="1">
    <citation type="submission" date="2016-11" db="EMBL/GenBank/DDBJ databases">
        <authorList>
            <person name="Jaros S."/>
            <person name="Januszkiewicz K."/>
            <person name="Wedrychowicz H."/>
        </authorList>
    </citation>
    <scope>NUCLEOTIDE SEQUENCE [LARGE SCALE GENOMIC DNA]</scope>
    <source>
        <strain evidence="1 2">DSM 21758</strain>
    </source>
</reference>
<dbReference type="GO" id="GO:0045892">
    <property type="term" value="P:negative regulation of DNA-templated transcription"/>
    <property type="evidence" value="ECO:0007669"/>
    <property type="project" value="UniProtKB-ARBA"/>
</dbReference>
<dbReference type="AlphaFoldDB" id="A0A1M6G976"/>
<dbReference type="PANTHER" id="PTHR33677">
    <property type="entry name" value="TRANSCRIPTIONAL REPRESSOR FRMR-RELATED"/>
    <property type="match status" value="1"/>
</dbReference>
<dbReference type="GO" id="GO:0046872">
    <property type="term" value="F:metal ion binding"/>
    <property type="evidence" value="ECO:0007669"/>
    <property type="project" value="InterPro"/>
</dbReference>
<dbReference type="GO" id="GO:0003677">
    <property type="term" value="F:DNA binding"/>
    <property type="evidence" value="ECO:0007669"/>
    <property type="project" value="UniProtKB-KW"/>
</dbReference>
<dbReference type="STRING" id="1121302.SAMN02745163_01220"/>
<dbReference type="Proteomes" id="UP000184310">
    <property type="component" value="Unassembled WGS sequence"/>
</dbReference>
<dbReference type="RefSeq" id="WP_072985796.1">
    <property type="nucleotide sequence ID" value="NZ_FQZB01000006.1"/>
</dbReference>
<sequence>MNDNNEHKHTHKNTKAVVNRLSRAIGHLESVKRMVEEGRDCSEVLIQVSAVKSAINNIGKIILQDHIENCVVDAIETGDEKVLADLNNAIDKFMK</sequence>
<dbReference type="InterPro" id="IPR038390">
    <property type="entry name" value="Metal_Tscrpt_repr_sf"/>
</dbReference>